<evidence type="ECO:0000313" key="6">
    <source>
        <dbReference type="EMBL" id="KAH0631092.1"/>
    </source>
</evidence>
<dbReference type="InterPro" id="IPR039008">
    <property type="entry name" value="IF_rod_dom"/>
</dbReference>
<proteinExistence type="predicted"/>
<feature type="coiled-coil region" evidence="3">
    <location>
        <begin position="70"/>
        <end position="150"/>
    </location>
</feature>
<dbReference type="EMBL" id="JAIPUX010000035">
    <property type="protein sequence ID" value="KAH0631092.1"/>
    <property type="molecule type" value="Genomic_DNA"/>
</dbReference>
<feature type="compositionally biased region" description="Basic residues" evidence="4">
    <location>
        <begin position="1"/>
        <end position="11"/>
    </location>
</feature>
<dbReference type="InterPro" id="IPR027702">
    <property type="entry name" value="Syncoilin"/>
</dbReference>
<gene>
    <name evidence="6" type="ORF">JD844_005194</name>
</gene>
<reference evidence="6 7" key="1">
    <citation type="journal article" date="2022" name="Gigascience">
        <title>A chromosome-level genome assembly and annotation of the desert horned lizard, Phrynosoma platyrhinos, provides insight into chromosomal rearrangements among reptiles.</title>
        <authorList>
            <person name="Koochekian N."/>
            <person name="Ascanio A."/>
            <person name="Farleigh K."/>
            <person name="Card D.C."/>
            <person name="Schield D.R."/>
            <person name="Castoe T.A."/>
            <person name="Jezkova T."/>
        </authorList>
    </citation>
    <scope>NUCLEOTIDE SEQUENCE [LARGE SCALE GENOMIC DNA]</scope>
    <source>
        <strain evidence="6">NK-2021</strain>
    </source>
</reference>
<feature type="region of interest" description="Disordered" evidence="4">
    <location>
        <begin position="1"/>
        <end position="21"/>
    </location>
</feature>
<organism evidence="6 7">
    <name type="scientific">Phrynosoma platyrhinos</name>
    <name type="common">Desert horned lizard</name>
    <dbReference type="NCBI Taxonomy" id="52577"/>
    <lineage>
        <taxon>Eukaryota</taxon>
        <taxon>Metazoa</taxon>
        <taxon>Chordata</taxon>
        <taxon>Craniata</taxon>
        <taxon>Vertebrata</taxon>
        <taxon>Euteleostomi</taxon>
        <taxon>Lepidosauria</taxon>
        <taxon>Squamata</taxon>
        <taxon>Bifurcata</taxon>
        <taxon>Unidentata</taxon>
        <taxon>Episquamata</taxon>
        <taxon>Toxicofera</taxon>
        <taxon>Iguania</taxon>
        <taxon>Phrynosomatidae</taxon>
        <taxon>Phrynosomatinae</taxon>
        <taxon>Phrynosoma</taxon>
    </lineage>
</organism>
<protein>
    <recommendedName>
        <fullName evidence="5">IF rod domain-containing protein</fullName>
    </recommendedName>
</protein>
<dbReference type="SMART" id="SM01391">
    <property type="entry name" value="Filament"/>
    <property type="match status" value="1"/>
</dbReference>
<keyword evidence="2 3" id="KW-0175">Coiled coil</keyword>
<keyword evidence="7" id="KW-1185">Reference proteome</keyword>
<evidence type="ECO:0000256" key="2">
    <source>
        <dbReference type="ARBA" id="ARBA00023054"/>
    </source>
</evidence>
<evidence type="ECO:0000256" key="3">
    <source>
        <dbReference type="SAM" id="Coils"/>
    </source>
</evidence>
<accession>A0ABQ7TMQ0</accession>
<evidence type="ECO:0000256" key="4">
    <source>
        <dbReference type="SAM" id="MobiDB-lite"/>
    </source>
</evidence>
<feature type="domain" description="IF rod" evidence="5">
    <location>
        <begin position="27"/>
        <end position="321"/>
    </location>
</feature>
<dbReference type="Gene3D" id="1.20.5.1160">
    <property type="entry name" value="Vasodilator-stimulated phosphoprotein"/>
    <property type="match status" value="1"/>
</dbReference>
<dbReference type="Gene3D" id="1.20.5.500">
    <property type="entry name" value="Single helix bin"/>
    <property type="match status" value="1"/>
</dbReference>
<dbReference type="PANTHER" id="PTHR47147">
    <property type="entry name" value="SYNCOILIN"/>
    <property type="match status" value="1"/>
</dbReference>
<sequence>MIWRNKKNVAKPKKDEEEEESLAYRERDLHTLLLERERDRLIEELTLLREPALEEIKKAHQEILEAYRLHAKVELERSSLRDEIRQVKRKLFRVTRECVACQYQLESRRHDVAQSAVYREELESRVRQLSEELSQLRETCEREKEQFRQRLRAPRRRRDSCYLQESRRLSMEFESFVLESRQDLEEHYEPKMMRLLERRDASSKALRKTQGEIHRLKETLRPLQGEVSKLQLQNRNLEEQILLIKQKRDEDVLQYKASLNSLMSGSILEQVEEMEERLRELKNEVQLQQRKNQELEELRASLHQELSIYKDCLEIYGQLCKSEAK</sequence>
<name>A0ABQ7TMQ0_PHRPL</name>
<dbReference type="PANTHER" id="PTHR47147:SF1">
    <property type="entry name" value="SYNCOILIN"/>
    <property type="match status" value="1"/>
</dbReference>
<keyword evidence="1" id="KW-0403">Intermediate filament</keyword>
<evidence type="ECO:0000256" key="1">
    <source>
        <dbReference type="ARBA" id="ARBA00022754"/>
    </source>
</evidence>
<feature type="coiled-coil region" evidence="3">
    <location>
        <begin position="220"/>
        <end position="305"/>
    </location>
</feature>
<evidence type="ECO:0000259" key="5">
    <source>
        <dbReference type="SMART" id="SM01391"/>
    </source>
</evidence>
<evidence type="ECO:0000313" key="7">
    <source>
        <dbReference type="Proteomes" id="UP000826234"/>
    </source>
</evidence>
<dbReference type="Proteomes" id="UP000826234">
    <property type="component" value="Unassembled WGS sequence"/>
</dbReference>
<comment type="caution">
    <text evidence="6">The sequence shown here is derived from an EMBL/GenBank/DDBJ whole genome shotgun (WGS) entry which is preliminary data.</text>
</comment>
<dbReference type="Pfam" id="PF00038">
    <property type="entry name" value="Filament"/>
    <property type="match status" value="1"/>
</dbReference>